<dbReference type="GO" id="GO:0004523">
    <property type="term" value="F:RNA-DNA hybrid ribonuclease activity"/>
    <property type="evidence" value="ECO:0007669"/>
    <property type="project" value="InterPro"/>
</dbReference>
<organism evidence="4 5">
    <name type="scientific">Trifolium subterraneum</name>
    <name type="common">Subterranean clover</name>
    <dbReference type="NCBI Taxonomy" id="3900"/>
    <lineage>
        <taxon>Eukaryota</taxon>
        <taxon>Viridiplantae</taxon>
        <taxon>Streptophyta</taxon>
        <taxon>Embryophyta</taxon>
        <taxon>Tracheophyta</taxon>
        <taxon>Spermatophyta</taxon>
        <taxon>Magnoliopsida</taxon>
        <taxon>eudicotyledons</taxon>
        <taxon>Gunneridae</taxon>
        <taxon>Pentapetalae</taxon>
        <taxon>rosids</taxon>
        <taxon>fabids</taxon>
        <taxon>Fabales</taxon>
        <taxon>Fabaceae</taxon>
        <taxon>Papilionoideae</taxon>
        <taxon>50 kb inversion clade</taxon>
        <taxon>NPAAA clade</taxon>
        <taxon>Hologalegina</taxon>
        <taxon>IRL clade</taxon>
        <taxon>Trifolieae</taxon>
        <taxon>Trifolium</taxon>
    </lineage>
</organism>
<proteinExistence type="predicted"/>
<name>A0A2Z6P6P4_TRISU</name>
<dbReference type="AlphaFoldDB" id="A0A2Z6P6P4"/>
<protein>
    <recommendedName>
        <fullName evidence="3">UBX domain-containing protein</fullName>
    </recommendedName>
</protein>
<dbReference type="PROSITE" id="PS50033">
    <property type="entry name" value="UBX"/>
    <property type="match status" value="1"/>
</dbReference>
<keyword evidence="1" id="KW-0833">Ubl conjugation pathway</keyword>
<dbReference type="InterPro" id="IPR044730">
    <property type="entry name" value="RNase_H-like_dom_plant"/>
</dbReference>
<evidence type="ECO:0000256" key="1">
    <source>
        <dbReference type="ARBA" id="ARBA00022786"/>
    </source>
</evidence>
<sequence length="1035" mass="114954">MEEARHRGLDRVQFESDSKVLIEAIHMKRRGNSEFLSIVHDILSLMSSFINFEVKFVRRQANLVAHTLDRAANSWASFHRFENIPFSPLLRYPFHRVARTEISRCCVRTSILGLEVFSWSVAALRVCGYNARVFRLRKNTGTGYVSVPVPADTGVLVLAFCDYGLVINDEKRDKYNEKRDKEGDFYLDQSRPDGGARRLFLRFVQANPEGGCVPADTPTLKSVENAGETCAIQRSDGSGPCTLGFARRPKGGCPQRVGHFRPSPEQEPPKSSCSDDVDEGILCLLGAPTICSLGGSKFVEPCRGDPILVMSTMRSFARWGHRRSVRLGAASLLRVVEEGNVWGNIDEFLRGIVAHLLRSMDVTWMDKLLHPPPPRVKAILSTQVPVSSNGPDVSGAPSLRAGVMAEEQTPASTSNVDGDDYAWVADEPRTTVSKFSLNGGDGMFRTVQRSSLDDWKACIPNTSRRICSKFQWGSFPMYQIAFEHMGYRLPFSDFEVAVFRYLHLTPSQLHPNSLAFIRAFEMTAAFLGFMPTIPLFFHAFHLQRSRPKGDAANKFGWVSLKQSVKLFEMFLESVRGFKDSYFFVKPLTSIAWQSLIYQGPAKDATGVQLVSPDGRPVMEDYSRFPLSWRKSHYLKTASDFIYSAEELTVEELSNYEQMKVFVSSFPRKCYEDEDGNPVLDEMGVPATKKTFIDTKKLLVSKNVAEMEACFSMLVILYFIFVSKAAKEKRQAAVLGSSSNVAPSPGGDMMDNARGSTVVVDLEDVVINANADSQPRPAKIARVDQGNNSATGRVLPTSPKFVLPPAIGSPDLVRKSLVSLSDAEQAIMNDMGPEALKNEPVDAMVASFKLMEIFSFLNDRECKYLEERDAAREEAVLANQKLKQAKVNHAAYKEKYTIQAGLVTKLAEKETEAARLVGEKAELEGRVKDLTTEKETLEGKMRDLESRPYSSGTAPDDDELVVDPNGEYKGFTRAALVSRIFELEAQQLDIAKSSFDNAVAQLMVLNPGVDLVVAGASELKEVHDGVIVSPPPEEED</sequence>
<dbReference type="GO" id="GO:0003676">
    <property type="term" value="F:nucleic acid binding"/>
    <property type="evidence" value="ECO:0007669"/>
    <property type="project" value="InterPro"/>
</dbReference>
<gene>
    <name evidence="4" type="ORF">TSUD_88710</name>
</gene>
<dbReference type="CDD" id="cd06222">
    <property type="entry name" value="RNase_H_like"/>
    <property type="match status" value="1"/>
</dbReference>
<keyword evidence="5" id="KW-1185">Reference proteome</keyword>
<dbReference type="InterPro" id="IPR007321">
    <property type="entry name" value="Transposase_28"/>
</dbReference>
<evidence type="ECO:0000256" key="2">
    <source>
        <dbReference type="SAM" id="MobiDB-lite"/>
    </source>
</evidence>
<reference evidence="5" key="1">
    <citation type="journal article" date="2017" name="Front. Plant Sci.">
        <title>Climate Clever Clovers: New Paradigm to Reduce the Environmental Footprint of Ruminants by Breeding Low Methanogenic Forages Utilizing Haplotype Variation.</title>
        <authorList>
            <person name="Kaur P."/>
            <person name="Appels R."/>
            <person name="Bayer P.E."/>
            <person name="Keeble-Gagnere G."/>
            <person name="Wang J."/>
            <person name="Hirakawa H."/>
            <person name="Shirasawa K."/>
            <person name="Vercoe P."/>
            <person name="Stefanova K."/>
            <person name="Durmic Z."/>
            <person name="Nichols P."/>
            <person name="Revell C."/>
            <person name="Isobe S.N."/>
            <person name="Edwards D."/>
            <person name="Erskine W."/>
        </authorList>
    </citation>
    <scope>NUCLEOTIDE SEQUENCE [LARGE SCALE GENOMIC DNA]</scope>
    <source>
        <strain evidence="5">cv. Daliak</strain>
    </source>
</reference>
<dbReference type="InterPro" id="IPR001012">
    <property type="entry name" value="UBX_dom"/>
</dbReference>
<accession>A0A2Z6P6P4</accession>
<dbReference type="PANTHER" id="PTHR31099">
    <property type="entry name" value="OS06G0165300 PROTEIN"/>
    <property type="match status" value="1"/>
</dbReference>
<evidence type="ECO:0000313" key="5">
    <source>
        <dbReference type="Proteomes" id="UP000242715"/>
    </source>
</evidence>
<feature type="region of interest" description="Disordered" evidence="2">
    <location>
        <begin position="937"/>
        <end position="961"/>
    </location>
</feature>
<dbReference type="Pfam" id="PF04195">
    <property type="entry name" value="Transposase_28"/>
    <property type="match status" value="1"/>
</dbReference>
<dbReference type="Pfam" id="PF13456">
    <property type="entry name" value="RVT_3"/>
    <property type="match status" value="1"/>
</dbReference>
<dbReference type="InterPro" id="IPR002156">
    <property type="entry name" value="RNaseH_domain"/>
</dbReference>
<evidence type="ECO:0000259" key="3">
    <source>
        <dbReference type="PROSITE" id="PS50033"/>
    </source>
</evidence>
<evidence type="ECO:0000313" key="4">
    <source>
        <dbReference type="EMBL" id="GAU51416.1"/>
    </source>
</evidence>
<dbReference type="OrthoDB" id="1434603at2759"/>
<feature type="domain" description="UBX" evidence="3">
    <location>
        <begin position="600"/>
        <end position="692"/>
    </location>
</feature>
<dbReference type="Proteomes" id="UP000242715">
    <property type="component" value="Unassembled WGS sequence"/>
</dbReference>
<dbReference type="EMBL" id="DF975121">
    <property type="protein sequence ID" value="GAU51416.1"/>
    <property type="molecule type" value="Genomic_DNA"/>
</dbReference>
<dbReference type="PANTHER" id="PTHR31099:SF49">
    <property type="entry name" value="MYOSIN HEAVY CHAIN-LIKE PROTEIN"/>
    <property type="match status" value="1"/>
</dbReference>